<keyword evidence="8" id="KW-1185">Reference proteome</keyword>
<feature type="signal peptide" evidence="4">
    <location>
        <begin position="1"/>
        <end position="28"/>
    </location>
</feature>
<comment type="caution">
    <text evidence="7">The sequence shown here is derived from an EMBL/GenBank/DDBJ whole genome shotgun (WGS) entry which is preliminary data.</text>
</comment>
<evidence type="ECO:0000256" key="1">
    <source>
        <dbReference type="ARBA" id="ARBA00022737"/>
    </source>
</evidence>
<organism evidence="7 8">
    <name type="scientific">Holothuria leucospilota</name>
    <name type="common">Black long sea cucumber</name>
    <name type="synonym">Mertensiothuria leucospilota</name>
    <dbReference type="NCBI Taxonomy" id="206669"/>
    <lineage>
        <taxon>Eukaryota</taxon>
        <taxon>Metazoa</taxon>
        <taxon>Echinodermata</taxon>
        <taxon>Eleutherozoa</taxon>
        <taxon>Echinozoa</taxon>
        <taxon>Holothuroidea</taxon>
        <taxon>Aspidochirotacea</taxon>
        <taxon>Aspidochirotida</taxon>
        <taxon>Holothuriidae</taxon>
        <taxon>Holothuria</taxon>
    </lineage>
</organism>
<keyword evidence="4" id="KW-0732">Signal</keyword>
<evidence type="ECO:0000313" key="7">
    <source>
        <dbReference type="EMBL" id="KAJ8024243.1"/>
    </source>
</evidence>
<feature type="domain" description="HYR" evidence="5">
    <location>
        <begin position="351"/>
        <end position="434"/>
    </location>
</feature>
<dbReference type="Proteomes" id="UP001152320">
    <property type="component" value="Chromosome 19"/>
</dbReference>
<proteinExistence type="predicted"/>
<feature type="domain" description="Reelin" evidence="6">
    <location>
        <begin position="21"/>
        <end position="194"/>
    </location>
</feature>
<dbReference type="OrthoDB" id="6413751at2759"/>
<feature type="transmembrane region" description="Helical" evidence="3">
    <location>
        <begin position="609"/>
        <end position="632"/>
    </location>
</feature>
<feature type="region of interest" description="Disordered" evidence="2">
    <location>
        <begin position="210"/>
        <end position="233"/>
    </location>
</feature>
<dbReference type="InterPro" id="IPR003410">
    <property type="entry name" value="HYR_dom"/>
</dbReference>
<dbReference type="Gene3D" id="2.60.40.4060">
    <property type="entry name" value="Reeler domain"/>
    <property type="match status" value="1"/>
</dbReference>
<dbReference type="PROSITE" id="PS50825">
    <property type="entry name" value="HYR"/>
    <property type="match status" value="5"/>
</dbReference>
<feature type="domain" description="HYR" evidence="5">
    <location>
        <begin position="435"/>
        <end position="516"/>
    </location>
</feature>
<feature type="domain" description="HYR" evidence="5">
    <location>
        <begin position="181"/>
        <end position="265"/>
    </location>
</feature>
<feature type="chain" id="PRO_5040408477" evidence="4">
    <location>
        <begin position="29"/>
        <end position="741"/>
    </location>
</feature>
<evidence type="ECO:0000256" key="2">
    <source>
        <dbReference type="SAM" id="MobiDB-lite"/>
    </source>
</evidence>
<feature type="domain" description="HYR" evidence="5">
    <location>
        <begin position="517"/>
        <end position="599"/>
    </location>
</feature>
<dbReference type="AlphaFoldDB" id="A0A9Q1BG03"/>
<feature type="compositionally biased region" description="Polar residues" evidence="2">
    <location>
        <begin position="218"/>
        <end position="227"/>
    </location>
</feature>
<keyword evidence="1" id="KW-0677">Repeat</keyword>
<feature type="domain" description="HYR" evidence="5">
    <location>
        <begin position="266"/>
        <end position="349"/>
    </location>
</feature>
<sequence>MTENDSCVCAMATLIIFSLLCFVRVTAAQYFDATSCTGLKVKSSGTSISAQPPSTIPITIEVTPSPFYVGSVLNVIIRAKDDSRNTFQGIMLQVRQSKESSVTYGTWGFSQNAGLTFLPCLGSSLGTIINANNEFKTLPQSLAWISPPDPQLSSIQIIASFVEEADIFWENLPMIEVQMIEDTTPPVIDENTCPIIVSSYILPGETSRSVTWDEPTATDDSGTVMTNRSHDPGDVFPTNGGTVVLYTFSDLSGNIISCAFIVVFLQDTEPPVVECPDDVTAKVNAASGGTTIFWQDPQVSDNSDHGVDVVLQTHSKGDFFQIGVTTVTYVYEDKSRNLGQCSFNVSVRVQVDFTPPVVNSCPTDIFRTIQFSSSGVFVNWTEPTATDDTTEYVTVLSNKRPSEFFLVGVTNVTYTFSDEEENKAYCFFNVNITQGDILPPTIHDCPDNISIYVESGAESANVEWVEPIVEDESGDVISTSNYQPGSTFLPGVTAVRYNFTDSHGNAVSCIFFVHVGQDTIPPVVNCPNNVSVQVPLGAEGRSVDWPEPTAMDQSGDVIVLVQSHNPGQFFTVGNTVVTYIFQDSSANNAFCSFHVSVEVLEEDRRLSPLLFASAGGGAIILFLFIVLSICCCRLKKRRRRPQSEDNFKSLDNKASTKIIKSVEKKEDDDNDWIKEAHYDVPTASRRYSTPLPDRGRYSKRIIVPSSGTAETSFSNGEPDYMDPELLFQKRDLHYIIQGIDQ</sequence>
<dbReference type="InterPro" id="IPR042307">
    <property type="entry name" value="Reeler_sf"/>
</dbReference>
<evidence type="ECO:0000259" key="6">
    <source>
        <dbReference type="PROSITE" id="PS51019"/>
    </source>
</evidence>
<protein>
    <submittedName>
        <fullName evidence="7">Hyalin</fullName>
    </submittedName>
</protein>
<accession>A0A9Q1BG03</accession>
<dbReference type="PANTHER" id="PTHR24273">
    <property type="entry name" value="FI04643P-RELATED"/>
    <property type="match status" value="1"/>
</dbReference>
<gene>
    <name evidence="7" type="ORF">HOLleu_36921</name>
</gene>
<dbReference type="EMBL" id="JAIZAY010000019">
    <property type="protein sequence ID" value="KAJ8024243.1"/>
    <property type="molecule type" value="Genomic_DNA"/>
</dbReference>
<dbReference type="Pfam" id="PF02494">
    <property type="entry name" value="HYR"/>
    <property type="match status" value="5"/>
</dbReference>
<reference evidence="7" key="1">
    <citation type="submission" date="2021-10" db="EMBL/GenBank/DDBJ databases">
        <title>Tropical sea cucumber genome reveals ecological adaptation and Cuvierian tubules defense mechanism.</title>
        <authorList>
            <person name="Chen T."/>
        </authorList>
    </citation>
    <scope>NUCLEOTIDE SEQUENCE</scope>
    <source>
        <strain evidence="7">Nanhai2018</strain>
        <tissue evidence="7">Muscle</tissue>
    </source>
</reference>
<name>A0A9Q1BG03_HOLLE</name>
<dbReference type="InterPro" id="IPR002861">
    <property type="entry name" value="Reeler_dom"/>
</dbReference>
<dbReference type="PROSITE" id="PS51019">
    <property type="entry name" value="REELIN"/>
    <property type="match status" value="1"/>
</dbReference>
<dbReference type="PANTHER" id="PTHR24273:SF32">
    <property type="entry name" value="HYALIN"/>
    <property type="match status" value="1"/>
</dbReference>
<evidence type="ECO:0000259" key="5">
    <source>
        <dbReference type="PROSITE" id="PS50825"/>
    </source>
</evidence>
<keyword evidence="3" id="KW-0812">Transmembrane</keyword>
<evidence type="ECO:0000313" key="8">
    <source>
        <dbReference type="Proteomes" id="UP001152320"/>
    </source>
</evidence>
<dbReference type="Pfam" id="PF02014">
    <property type="entry name" value="Reeler"/>
    <property type="match status" value="1"/>
</dbReference>
<keyword evidence="3" id="KW-1133">Transmembrane helix</keyword>
<evidence type="ECO:0000256" key="4">
    <source>
        <dbReference type="SAM" id="SignalP"/>
    </source>
</evidence>
<evidence type="ECO:0000256" key="3">
    <source>
        <dbReference type="SAM" id="Phobius"/>
    </source>
</evidence>
<keyword evidence="3" id="KW-0472">Membrane</keyword>